<gene>
    <name evidence="10" type="ORF">ADN00_16415</name>
</gene>
<dbReference type="OrthoDB" id="9763894at2"/>
<dbReference type="RefSeq" id="WP_075064124.1">
    <property type="nucleotide sequence ID" value="NZ_LGCL01000040.1"/>
</dbReference>
<dbReference type="GO" id="GO:0016625">
    <property type="term" value="F:oxidoreductase activity, acting on the aldehyde or oxo group of donors, iron-sulfur protein as acceptor"/>
    <property type="evidence" value="ECO:0007669"/>
    <property type="project" value="InterPro"/>
</dbReference>
<dbReference type="PANTHER" id="PTHR30038">
    <property type="entry name" value="ALDEHYDE FERREDOXIN OXIDOREDUCTASE"/>
    <property type="match status" value="1"/>
</dbReference>
<comment type="similarity">
    <text evidence="2">Belongs to the AOR/FOR family.</text>
</comment>
<comment type="caution">
    <text evidence="10">The sequence shown here is derived from an EMBL/GenBank/DDBJ whole genome shotgun (WGS) entry which is preliminary data.</text>
</comment>
<dbReference type="Gene3D" id="1.10.569.10">
    <property type="entry name" value="Aldehyde Ferredoxin Oxidoreductase Protein, subunit A, domain 2"/>
    <property type="match status" value="1"/>
</dbReference>
<dbReference type="InterPro" id="IPR051919">
    <property type="entry name" value="W-dependent_AOR"/>
</dbReference>
<evidence type="ECO:0000256" key="1">
    <source>
        <dbReference type="ARBA" id="ARBA00001966"/>
    </source>
</evidence>
<name>A0A0P6WZ99_9CHLR</name>
<dbReference type="Pfam" id="PF01314">
    <property type="entry name" value="AFOR_C"/>
    <property type="match status" value="1"/>
</dbReference>
<dbReference type="Pfam" id="PF02730">
    <property type="entry name" value="AFOR_N"/>
    <property type="match status" value="1"/>
</dbReference>
<dbReference type="PATRIC" id="fig|1134406.4.peg.3725"/>
<dbReference type="PANTHER" id="PTHR30038:SF0">
    <property type="entry name" value="TUNGSTEN-CONTAINING ALDEHYDE FERREDOXIN OXIDOREDUCTASE"/>
    <property type="match status" value="1"/>
</dbReference>
<dbReference type="Gene3D" id="3.60.9.10">
    <property type="entry name" value="Aldehyde ferredoxin oxidoreductase, N-terminal domain"/>
    <property type="match status" value="1"/>
</dbReference>
<evidence type="ECO:0000256" key="8">
    <source>
        <dbReference type="ARBA" id="ARBA00049934"/>
    </source>
</evidence>
<dbReference type="GO" id="GO:0009055">
    <property type="term" value="F:electron transfer activity"/>
    <property type="evidence" value="ECO:0007669"/>
    <property type="project" value="InterPro"/>
</dbReference>
<feature type="domain" description="Aldehyde ferredoxin oxidoreductase N-terminal" evidence="9">
    <location>
        <begin position="4"/>
        <end position="206"/>
    </location>
</feature>
<dbReference type="AlphaFoldDB" id="A0A0P6WZ99"/>
<dbReference type="EMBL" id="LGCL01000040">
    <property type="protein sequence ID" value="KPL72059.1"/>
    <property type="molecule type" value="Genomic_DNA"/>
</dbReference>
<dbReference type="STRING" id="1134406.ADN00_16415"/>
<dbReference type="SUPFAM" id="SSF56228">
    <property type="entry name" value="Aldehyde ferredoxin oxidoreductase, N-terminal domain"/>
    <property type="match status" value="1"/>
</dbReference>
<dbReference type="Gene3D" id="1.10.599.10">
    <property type="entry name" value="Aldehyde Ferredoxin Oxidoreductase Protein, subunit A, domain 3"/>
    <property type="match status" value="1"/>
</dbReference>
<dbReference type="InterPro" id="IPR001203">
    <property type="entry name" value="OxRdtase_Ald_Fedxn_C"/>
</dbReference>
<dbReference type="SUPFAM" id="SSF48310">
    <property type="entry name" value="Aldehyde ferredoxin oxidoreductase, C-terminal domains"/>
    <property type="match status" value="1"/>
</dbReference>
<keyword evidence="11" id="KW-1185">Reference proteome</keyword>
<dbReference type="GO" id="GO:0051539">
    <property type="term" value="F:4 iron, 4 sulfur cluster binding"/>
    <property type="evidence" value="ECO:0007669"/>
    <property type="project" value="UniProtKB-KW"/>
</dbReference>
<organism evidence="10 11">
    <name type="scientific">Ornatilinea apprima</name>
    <dbReference type="NCBI Taxonomy" id="1134406"/>
    <lineage>
        <taxon>Bacteria</taxon>
        <taxon>Bacillati</taxon>
        <taxon>Chloroflexota</taxon>
        <taxon>Anaerolineae</taxon>
        <taxon>Anaerolineales</taxon>
        <taxon>Anaerolineaceae</taxon>
        <taxon>Ornatilinea</taxon>
    </lineage>
</organism>
<keyword evidence="7" id="KW-0411">Iron-sulfur</keyword>
<dbReference type="InterPro" id="IPR013984">
    <property type="entry name" value="Ald_Fedxn_OxRdtase_dom2"/>
</dbReference>
<comment type="cofactor">
    <cofactor evidence="1">
        <name>[4Fe-4S] cluster</name>
        <dbReference type="ChEBI" id="CHEBI:49883"/>
    </cofactor>
</comment>
<dbReference type="InterPro" id="IPR036503">
    <property type="entry name" value="Ald_Fedxn_OxRdtase_N_sf"/>
</dbReference>
<keyword evidence="6" id="KW-0408">Iron</keyword>
<dbReference type="Proteomes" id="UP000050417">
    <property type="component" value="Unassembled WGS sequence"/>
</dbReference>
<dbReference type="InterPro" id="IPR036021">
    <property type="entry name" value="Tungsten_al_ferr_oxy-like_C"/>
</dbReference>
<keyword evidence="5" id="KW-0560">Oxidoreductase</keyword>
<dbReference type="InterPro" id="IPR013983">
    <property type="entry name" value="Ald_Fedxn_OxRdtase_N"/>
</dbReference>
<accession>A0A0P6WZ99</accession>
<keyword evidence="4" id="KW-0479">Metal-binding</keyword>
<evidence type="ECO:0000259" key="9">
    <source>
        <dbReference type="SMART" id="SM00790"/>
    </source>
</evidence>
<comment type="cofactor">
    <cofactor evidence="8">
        <name>tungstopterin</name>
        <dbReference type="ChEBI" id="CHEBI:30402"/>
    </cofactor>
</comment>
<protein>
    <submittedName>
        <fullName evidence="10">Aldehyde:ferredoxin oxidoreductase</fullName>
    </submittedName>
</protein>
<evidence type="ECO:0000313" key="10">
    <source>
        <dbReference type="EMBL" id="KPL72059.1"/>
    </source>
</evidence>
<evidence type="ECO:0000256" key="4">
    <source>
        <dbReference type="ARBA" id="ARBA00022723"/>
    </source>
</evidence>
<evidence type="ECO:0000256" key="2">
    <source>
        <dbReference type="ARBA" id="ARBA00011032"/>
    </source>
</evidence>
<reference evidence="10 11" key="1">
    <citation type="submission" date="2015-07" db="EMBL/GenBank/DDBJ databases">
        <title>Genome sequence of Ornatilinea apprima DSM 23815.</title>
        <authorList>
            <person name="Hemp J."/>
            <person name="Ward L.M."/>
            <person name="Pace L.A."/>
            <person name="Fischer W.W."/>
        </authorList>
    </citation>
    <scope>NUCLEOTIDE SEQUENCE [LARGE SCALE GENOMIC DNA]</scope>
    <source>
        <strain evidence="10 11">P3M-1</strain>
    </source>
</reference>
<evidence type="ECO:0000256" key="5">
    <source>
        <dbReference type="ARBA" id="ARBA00023002"/>
    </source>
</evidence>
<dbReference type="InterPro" id="IPR013985">
    <property type="entry name" value="Ald_Fedxn_OxRdtase_dom3"/>
</dbReference>
<evidence type="ECO:0000256" key="6">
    <source>
        <dbReference type="ARBA" id="ARBA00023004"/>
    </source>
</evidence>
<evidence type="ECO:0000256" key="7">
    <source>
        <dbReference type="ARBA" id="ARBA00023014"/>
    </source>
</evidence>
<sequence>MFGWTGVILRVNLTTGEIKKEPTNLQDAKLYIGARGLASKILCDEIDPKIDPLSPENKLIFAPGPLSGTMAPSMGRYDVVCKAPLTNLIAASNSGGSFGPEVKFAGYDMIIIEGAAKKPVYLWISDDQVEIRDASALWGKTVPDTTDELRAATDEDAKVACIGPAGEKKVLFASIMNEMHRAAGRSGVGAVMGSKMLKAIAVVGTKSIQVADPEAFEKAVMVARQKITEHPVGGTGLRVYGTDVLVNILNSVGSLPTRNFHDGYFPNADKFGGETMTAKYLVRPKGCFSCVISCGRVTKVTNPKFAGEGEGPEYESAWGFGSDCGIDNMDAITKANYLCNELGLDTITCAATIACAMDLYESGHITAKDTGGMALNFGNAENMVKMVEMIAHREGIGDQLAEGSYRLATRYGHPEFSMSAKMQEMPAYDPRGVQGIGLHYATSNRGGCHVRGYTISPEVLGVPFKVDQHATTGKPELVITFQNLTAALDSTGSCLFTTFGIGAEELAALLSAVTGVSYSVEDFMKAGDRIWNLERLFGLKSAISGKDDRLPERMMKEPIQTGPSKGEVSHMDEMLPEYYQLRGWDAEGVPTPEKLKELSLA</sequence>
<dbReference type="SMART" id="SM00790">
    <property type="entry name" value="AFOR_N"/>
    <property type="match status" value="1"/>
</dbReference>
<dbReference type="GO" id="GO:0046872">
    <property type="term" value="F:metal ion binding"/>
    <property type="evidence" value="ECO:0007669"/>
    <property type="project" value="UniProtKB-KW"/>
</dbReference>
<keyword evidence="3" id="KW-0004">4Fe-4S</keyword>
<proteinExistence type="inferred from homology"/>
<evidence type="ECO:0000256" key="3">
    <source>
        <dbReference type="ARBA" id="ARBA00022485"/>
    </source>
</evidence>
<evidence type="ECO:0000313" key="11">
    <source>
        <dbReference type="Proteomes" id="UP000050417"/>
    </source>
</evidence>